<feature type="compositionally biased region" description="Low complexity" evidence="2">
    <location>
        <begin position="255"/>
        <end position="271"/>
    </location>
</feature>
<organism evidence="5 6">
    <name type="scientific">Helicostylum pulchrum</name>
    <dbReference type="NCBI Taxonomy" id="562976"/>
    <lineage>
        <taxon>Eukaryota</taxon>
        <taxon>Fungi</taxon>
        <taxon>Fungi incertae sedis</taxon>
        <taxon>Mucoromycota</taxon>
        <taxon>Mucoromycotina</taxon>
        <taxon>Mucoromycetes</taxon>
        <taxon>Mucorales</taxon>
        <taxon>Mucorineae</taxon>
        <taxon>Mucoraceae</taxon>
        <taxon>Helicostylum</taxon>
    </lineage>
</organism>
<feature type="compositionally biased region" description="Low complexity" evidence="2">
    <location>
        <begin position="179"/>
        <end position="230"/>
    </location>
</feature>
<name>A0ABP9XP62_9FUNG</name>
<feature type="compositionally biased region" description="Basic and acidic residues" evidence="2">
    <location>
        <begin position="236"/>
        <end position="248"/>
    </location>
</feature>
<evidence type="ECO:0000256" key="2">
    <source>
        <dbReference type="SAM" id="MobiDB-lite"/>
    </source>
</evidence>
<feature type="domain" description="Ubinuclein middle" evidence="4">
    <location>
        <begin position="336"/>
        <end position="541"/>
    </location>
</feature>
<feature type="region of interest" description="Disordered" evidence="2">
    <location>
        <begin position="619"/>
        <end position="642"/>
    </location>
</feature>
<feature type="domain" description="Hpc2-related" evidence="3">
    <location>
        <begin position="115"/>
        <end position="159"/>
    </location>
</feature>
<dbReference type="InterPro" id="IPR014840">
    <property type="entry name" value="HRD"/>
</dbReference>
<keyword evidence="1" id="KW-0597">Phosphoprotein</keyword>
<reference evidence="5 6" key="1">
    <citation type="submission" date="2024-04" db="EMBL/GenBank/DDBJ databases">
        <title>genome sequences of Mucor flavus KT1a and Helicostylum pulchrum KT1b strains isolation_sourced from the surface of a dry-aged beef.</title>
        <authorList>
            <person name="Toyotome T."/>
            <person name="Hosono M."/>
            <person name="Torimaru M."/>
            <person name="Fukuda K."/>
            <person name="Mikami N."/>
        </authorList>
    </citation>
    <scope>NUCLEOTIDE SEQUENCE [LARGE SCALE GENOMIC DNA]</scope>
    <source>
        <strain evidence="5 6">KT1b</strain>
    </source>
</reference>
<sequence length="651" mass="73055">MDSETTVAKELVGLDTPQSKTIKPTVQKTIRIHVNTANQPRPVIFNYRQLYKRELKKLESTEESVPVQTPAPMSALEAMDDSFFKDLLKKADSYALEGDDVDDVGSDEETSLVGNKKQIGNEYDFEDPFIDDSEMLLDEPQEYRAPEFDGFFVYHGPLDGNEGTEKIKPAAPKRKTPAKSKSTTPATSTGKRGAANNNNNNNTTTATATVTATTATSSNSSSSNSSNSTAEKSRKKVTDDHGTEDNIKKPTAGLTSTVTTKTKKPAVPTASSSKAVTVTEKQKPTTTVARKVSLATDQPAKKKKKVEVRETGESSYFTIQEDQDKKKKTFGTPELKPLDPEIEALMEKLRKDVLKENFENKAKFPLALKPTVLEAGLIMFRKSKTIDENLIHHLMSILPYNRYTLKKFLTTKSGQMRVDELQQEIDELAILLKQTIDKMIPEQQRLYEEKLAQAQNQPANPEEELAPTLKFKCNDEVRKILYDIIQTEEQSIHIANQVALHKDSEKKNERLASDNKARKLMYQRLLSCWPEGWMNSYEMSRQYSQYKSKLALLSEKKSAVSSVDSKKRKRVTPQLSPSEEGFRKNLNMIMPPESSTSSSSSASNFIQKVPIITNSVITIDDDEDEDEEPEQQPSAWKQSNSMKIEALISKK</sequence>
<dbReference type="EMBL" id="BAABUJ010000005">
    <property type="protein sequence ID" value="GAA5796248.1"/>
    <property type="molecule type" value="Genomic_DNA"/>
</dbReference>
<dbReference type="Pfam" id="PF08729">
    <property type="entry name" value="HUN"/>
    <property type="match status" value="1"/>
</dbReference>
<feature type="region of interest" description="Disordered" evidence="2">
    <location>
        <begin position="562"/>
        <end position="582"/>
    </location>
</feature>
<feature type="compositionally biased region" description="Acidic residues" evidence="2">
    <location>
        <begin position="619"/>
        <end position="630"/>
    </location>
</feature>
<evidence type="ECO:0000313" key="6">
    <source>
        <dbReference type="Proteomes" id="UP001476247"/>
    </source>
</evidence>
<accession>A0ABP9XP62</accession>
<proteinExistence type="predicted"/>
<gene>
    <name evidence="5" type="ORF">HPULCUR_001618</name>
</gene>
<evidence type="ECO:0000256" key="1">
    <source>
        <dbReference type="ARBA" id="ARBA00022553"/>
    </source>
</evidence>
<evidence type="ECO:0000259" key="3">
    <source>
        <dbReference type="Pfam" id="PF08729"/>
    </source>
</evidence>
<evidence type="ECO:0000259" key="4">
    <source>
        <dbReference type="Pfam" id="PF14075"/>
    </source>
</evidence>
<evidence type="ECO:0008006" key="7">
    <source>
        <dbReference type="Google" id="ProtNLM"/>
    </source>
</evidence>
<dbReference type="Pfam" id="PF14075">
    <property type="entry name" value="UBN_AB"/>
    <property type="match status" value="1"/>
</dbReference>
<dbReference type="InterPro" id="IPR026947">
    <property type="entry name" value="UBN_middle_dom"/>
</dbReference>
<keyword evidence="6" id="KW-1185">Reference proteome</keyword>
<evidence type="ECO:0000313" key="5">
    <source>
        <dbReference type="EMBL" id="GAA5796248.1"/>
    </source>
</evidence>
<comment type="caution">
    <text evidence="5">The sequence shown here is derived from an EMBL/GenBank/DDBJ whole genome shotgun (WGS) entry which is preliminary data.</text>
</comment>
<feature type="region of interest" description="Disordered" evidence="2">
    <location>
        <begin position="160"/>
        <end position="287"/>
    </location>
</feature>
<protein>
    <recommendedName>
        <fullName evidence="7">Ubinuclein middle domain-containing protein</fullName>
    </recommendedName>
</protein>
<dbReference type="Proteomes" id="UP001476247">
    <property type="component" value="Unassembled WGS sequence"/>
</dbReference>